<proteinExistence type="inferred from homology"/>
<comment type="caution">
    <text evidence="6">The sequence shown here is derived from an EMBL/GenBank/DDBJ whole genome shotgun (WGS) entry which is preliminary data.</text>
</comment>
<evidence type="ECO:0000256" key="5">
    <source>
        <dbReference type="SAM" id="MobiDB-lite"/>
    </source>
</evidence>
<dbReference type="SUPFAM" id="SSF55248">
    <property type="entry name" value="PCD-like"/>
    <property type="match status" value="1"/>
</dbReference>
<dbReference type="Proteomes" id="UP001521184">
    <property type="component" value="Unassembled WGS sequence"/>
</dbReference>
<name>A0ABR3T6L0_9PEZI</name>
<comment type="catalytic activity">
    <reaction evidence="1">
        <text>(4aS,6R)-4a-hydroxy-L-erythro-5,6,7,8-tetrahydrobiopterin = (6R)-L-erythro-6,7-dihydrobiopterin + H2O</text>
        <dbReference type="Rhea" id="RHEA:11920"/>
        <dbReference type="ChEBI" id="CHEBI:15377"/>
        <dbReference type="ChEBI" id="CHEBI:15642"/>
        <dbReference type="ChEBI" id="CHEBI:43120"/>
        <dbReference type="EC" id="4.2.1.96"/>
    </reaction>
</comment>
<evidence type="ECO:0000256" key="2">
    <source>
        <dbReference type="ARBA" id="ARBA00006472"/>
    </source>
</evidence>
<reference evidence="6 7" key="1">
    <citation type="journal article" date="2023" name="Plant Dis.">
        <title>First Report of Diplodia intermedia Causing Canker and Dieback Diseases on Apple Trees in Canada.</title>
        <authorList>
            <person name="Ellouze W."/>
            <person name="Ilyukhin E."/>
            <person name="Sulman M."/>
            <person name="Ali S."/>
        </authorList>
    </citation>
    <scope>NUCLEOTIDE SEQUENCE [LARGE SCALE GENOMIC DNA]</scope>
    <source>
        <strain evidence="6 7">M45-28</strain>
    </source>
</reference>
<accession>A0ABR3T6L0</accession>
<gene>
    <name evidence="6" type="ORF">SLS58_010453</name>
</gene>
<feature type="region of interest" description="Disordered" evidence="5">
    <location>
        <begin position="14"/>
        <end position="33"/>
    </location>
</feature>
<comment type="similarity">
    <text evidence="2">Belongs to the pterin-4-alpha-carbinolamine dehydratase family.</text>
</comment>
<sequence length="304" mass="33721">MASAPRLLPHLGASPTALVQAHPRPAQPAPARKLKPKFIPTYLNLHIDNRDMRARLKALLATTPWRLTAYNDGRGIEQHFVFATAAQAAAFAAHLNARAAVTNHHPELSGCGRHVHVLLTTYTEQKGLTQNDVTGAEEIQNLVDSGLVGEVAGEVAAAAAAPHQHKHQQQHPLREVLAEREDAVRELFLPEYKRLGRKGQMTTEEWASGHEGLWEWLKDRVWVENGGVWPAWGIMFGVACITQARFVENEGGNLVLAAKEHWPNTDDEDMKNITNKTTLRTGQRRISGKVPVMEEMLKQGVLGW</sequence>
<evidence type="ECO:0000256" key="1">
    <source>
        <dbReference type="ARBA" id="ARBA00001554"/>
    </source>
</evidence>
<evidence type="ECO:0000313" key="7">
    <source>
        <dbReference type="Proteomes" id="UP001521184"/>
    </source>
</evidence>
<dbReference type="EC" id="4.2.1.96" evidence="3"/>
<protein>
    <recommendedName>
        <fullName evidence="3">4a-hydroxytetrahydrobiopterin dehydratase</fullName>
        <ecNumber evidence="3">4.2.1.96</ecNumber>
    </recommendedName>
</protein>
<dbReference type="Pfam" id="PF01329">
    <property type="entry name" value="Pterin_4a"/>
    <property type="match status" value="1"/>
</dbReference>
<evidence type="ECO:0000313" key="6">
    <source>
        <dbReference type="EMBL" id="KAL1635002.1"/>
    </source>
</evidence>
<dbReference type="InterPro" id="IPR001533">
    <property type="entry name" value="Pterin_deHydtase"/>
</dbReference>
<keyword evidence="4" id="KW-0456">Lyase</keyword>
<dbReference type="Gene3D" id="3.30.1360.20">
    <property type="entry name" value="Transcriptional coactivator/pterin dehydratase"/>
    <property type="match status" value="1"/>
</dbReference>
<organism evidence="6 7">
    <name type="scientific">Diplodia intermedia</name>
    <dbReference type="NCBI Taxonomy" id="856260"/>
    <lineage>
        <taxon>Eukaryota</taxon>
        <taxon>Fungi</taxon>
        <taxon>Dikarya</taxon>
        <taxon>Ascomycota</taxon>
        <taxon>Pezizomycotina</taxon>
        <taxon>Dothideomycetes</taxon>
        <taxon>Dothideomycetes incertae sedis</taxon>
        <taxon>Botryosphaeriales</taxon>
        <taxon>Botryosphaeriaceae</taxon>
        <taxon>Diplodia</taxon>
    </lineage>
</organism>
<dbReference type="EMBL" id="JAKEKT020000123">
    <property type="protein sequence ID" value="KAL1635002.1"/>
    <property type="molecule type" value="Genomic_DNA"/>
</dbReference>
<keyword evidence="7" id="KW-1185">Reference proteome</keyword>
<dbReference type="InterPro" id="IPR036428">
    <property type="entry name" value="PCD_sf"/>
</dbReference>
<evidence type="ECO:0000256" key="4">
    <source>
        <dbReference type="ARBA" id="ARBA00023239"/>
    </source>
</evidence>
<evidence type="ECO:0000256" key="3">
    <source>
        <dbReference type="ARBA" id="ARBA00013252"/>
    </source>
</evidence>